<keyword evidence="1" id="KW-0812">Transmembrane</keyword>
<evidence type="ECO:0000256" key="1">
    <source>
        <dbReference type="SAM" id="Phobius"/>
    </source>
</evidence>
<dbReference type="AlphaFoldDB" id="A0A1H2CH21"/>
<organism evidence="2 3">
    <name type="scientific">Mucilaginibacter mallensis</name>
    <dbReference type="NCBI Taxonomy" id="652787"/>
    <lineage>
        <taxon>Bacteria</taxon>
        <taxon>Pseudomonadati</taxon>
        <taxon>Bacteroidota</taxon>
        <taxon>Sphingobacteriia</taxon>
        <taxon>Sphingobacteriales</taxon>
        <taxon>Sphingobacteriaceae</taxon>
        <taxon>Mucilaginibacter</taxon>
    </lineage>
</organism>
<accession>A0A1H2CH21</accession>
<evidence type="ECO:0000313" key="3">
    <source>
        <dbReference type="Proteomes" id="UP000199679"/>
    </source>
</evidence>
<name>A0A1H2CH21_MUCMA</name>
<proteinExistence type="predicted"/>
<keyword evidence="1" id="KW-0472">Membrane</keyword>
<keyword evidence="1" id="KW-1133">Transmembrane helix</keyword>
<reference evidence="2 3" key="1">
    <citation type="submission" date="2016-10" db="EMBL/GenBank/DDBJ databases">
        <authorList>
            <person name="de Groot N.N."/>
        </authorList>
    </citation>
    <scope>NUCLEOTIDE SEQUENCE [LARGE SCALE GENOMIC DNA]</scope>
    <source>
        <strain evidence="2 3">MP1X4</strain>
    </source>
</reference>
<gene>
    <name evidence="2" type="ORF">SAMN05216490_5068</name>
</gene>
<dbReference type="EMBL" id="LT629740">
    <property type="protein sequence ID" value="SDT69810.1"/>
    <property type="molecule type" value="Genomic_DNA"/>
</dbReference>
<evidence type="ECO:0000313" key="2">
    <source>
        <dbReference type="EMBL" id="SDT69810.1"/>
    </source>
</evidence>
<sequence>MGHFNNSEGMMFITILLMAIGLGVYGVFILFNLTQRIGYRLQDQQVDRVLIGTVNITLSIVAICILISMTNLIRI</sequence>
<dbReference type="STRING" id="652787.SAMN05216490_5068"/>
<protein>
    <submittedName>
        <fullName evidence="2">Uncharacterized protein</fullName>
    </submittedName>
</protein>
<dbReference type="Proteomes" id="UP000199679">
    <property type="component" value="Chromosome I"/>
</dbReference>
<feature type="transmembrane region" description="Helical" evidence="1">
    <location>
        <begin position="51"/>
        <end position="73"/>
    </location>
</feature>
<keyword evidence="3" id="KW-1185">Reference proteome</keyword>
<feature type="transmembrane region" description="Helical" evidence="1">
    <location>
        <begin position="12"/>
        <end position="31"/>
    </location>
</feature>
<dbReference type="RefSeq" id="WP_157682386.1">
    <property type="nucleotide sequence ID" value="NZ_LT629740.1"/>
</dbReference>